<dbReference type="OrthoDB" id="9780884at2"/>
<dbReference type="Pfam" id="PF00149">
    <property type="entry name" value="Metallophos"/>
    <property type="match status" value="1"/>
</dbReference>
<dbReference type="Gene3D" id="3.60.21.10">
    <property type="match status" value="1"/>
</dbReference>
<reference evidence="2 3" key="1">
    <citation type="submission" date="2018-12" db="EMBL/GenBank/DDBJ databases">
        <authorList>
            <person name="Feng G."/>
            <person name="Zhu H."/>
        </authorList>
    </citation>
    <scope>NUCLEOTIDE SEQUENCE [LARGE SCALE GENOMIC DNA]</scope>
    <source>
        <strain evidence="2 3">9PBR-2</strain>
    </source>
</reference>
<dbReference type="InterPro" id="IPR004843">
    <property type="entry name" value="Calcineurin-like_PHP"/>
</dbReference>
<dbReference type="EMBL" id="RWIS01000018">
    <property type="protein sequence ID" value="RSK24218.1"/>
    <property type="molecule type" value="Genomic_DNA"/>
</dbReference>
<evidence type="ECO:0000313" key="2">
    <source>
        <dbReference type="EMBL" id="RSK24218.1"/>
    </source>
</evidence>
<dbReference type="SUPFAM" id="SSF56300">
    <property type="entry name" value="Metallo-dependent phosphatases"/>
    <property type="match status" value="1"/>
</dbReference>
<gene>
    <name evidence="2" type="ORF">EI290_20795</name>
</gene>
<protein>
    <recommendedName>
        <fullName evidence="1">Calcineurin-like phosphoesterase domain-containing protein</fullName>
    </recommendedName>
</protein>
<evidence type="ECO:0000313" key="3">
    <source>
        <dbReference type="Proteomes" id="UP000280066"/>
    </source>
</evidence>
<dbReference type="InterPro" id="IPR029052">
    <property type="entry name" value="Metallo-depent_PP-like"/>
</dbReference>
<sequence length="458" mass="52827">MKAQSSGRRGIRMRIDSFMYDKYYLSIESSKDNSFPRMNILHLTDYHFSTKQSDQYRQSKIVDALINDIVERGHKPDIIFFTGDLVDNGNNIENFHKAKFELIDKLLSKLNLSIDNFFICPGNHDINREKISLATFEYIDKIQNNSKLDTFATISSFDYKNSLEPLSNYFEFTDSIFNNSNNDFLYEKGFSCHIRKFHNLNIGIMCANTSWRALGKLDTSTGTKYDQGNLLMPLKFISTGLKYIDKCDFKILLHHHPMSDFKGFNKYELEDIIHNNFNISFSGHVHKDSASAFYTNNSGILQLEAAATLAEADGSTIGYTFINVNLDDSIAQCLSRYYDIRREFLYDNGVKNIPIPISQAKQEQNRFRKKLRQRFDIELEEANDLFLHGKIERGIKGFNDLWTAPVLSKKSSEEVRRADFASHSFDFNNLINDSHDYLILGKDKCGKTSLLRACLGIR</sequence>
<dbReference type="PANTHER" id="PTHR31302">
    <property type="entry name" value="TRANSMEMBRANE PROTEIN WITH METALLOPHOSPHOESTERASE DOMAIN-RELATED"/>
    <property type="match status" value="1"/>
</dbReference>
<accession>A0A3R9N670</accession>
<keyword evidence="3" id="KW-1185">Reference proteome</keyword>
<dbReference type="Proteomes" id="UP000280066">
    <property type="component" value="Unassembled WGS sequence"/>
</dbReference>
<organism evidence="2 3">
    <name type="scientific">Hymenobacter metallilatus</name>
    <dbReference type="NCBI Taxonomy" id="2493666"/>
    <lineage>
        <taxon>Bacteria</taxon>
        <taxon>Pseudomonadati</taxon>
        <taxon>Bacteroidota</taxon>
        <taxon>Cytophagia</taxon>
        <taxon>Cytophagales</taxon>
        <taxon>Hymenobacteraceae</taxon>
        <taxon>Hymenobacter</taxon>
    </lineage>
</organism>
<dbReference type="GO" id="GO:0016787">
    <property type="term" value="F:hydrolase activity"/>
    <property type="evidence" value="ECO:0007669"/>
    <property type="project" value="InterPro"/>
</dbReference>
<name>A0A3R9N670_9BACT</name>
<dbReference type="AlphaFoldDB" id="A0A3R9N670"/>
<dbReference type="PANTHER" id="PTHR31302:SF0">
    <property type="entry name" value="TRANSMEMBRANE PROTEIN WITH METALLOPHOSPHOESTERASE DOMAIN"/>
    <property type="match status" value="1"/>
</dbReference>
<comment type="caution">
    <text evidence="2">The sequence shown here is derived from an EMBL/GenBank/DDBJ whole genome shotgun (WGS) entry which is preliminary data.</text>
</comment>
<dbReference type="InterPro" id="IPR051158">
    <property type="entry name" value="Metallophosphoesterase_sf"/>
</dbReference>
<evidence type="ECO:0000259" key="1">
    <source>
        <dbReference type="Pfam" id="PF00149"/>
    </source>
</evidence>
<proteinExistence type="predicted"/>
<feature type="domain" description="Calcineurin-like phosphoesterase" evidence="1">
    <location>
        <begin position="38"/>
        <end position="287"/>
    </location>
</feature>